<keyword evidence="6" id="KW-0472">Membrane</keyword>
<keyword evidence="5" id="KW-1133">Transmembrane helix</keyword>
<evidence type="ECO:0000313" key="8">
    <source>
        <dbReference type="EMBL" id="PIZ10210.1"/>
    </source>
</evidence>
<evidence type="ECO:0000256" key="1">
    <source>
        <dbReference type="ARBA" id="ARBA00001947"/>
    </source>
</evidence>
<evidence type="ECO:0000256" key="2">
    <source>
        <dbReference type="ARBA" id="ARBA00004141"/>
    </source>
</evidence>
<comment type="cofactor">
    <cofactor evidence="1">
        <name>Zn(2+)</name>
        <dbReference type="ChEBI" id="CHEBI:29105"/>
    </cofactor>
</comment>
<dbReference type="InterPro" id="IPR008915">
    <property type="entry name" value="Peptidase_M50"/>
</dbReference>
<evidence type="ECO:0000256" key="5">
    <source>
        <dbReference type="ARBA" id="ARBA00022989"/>
    </source>
</evidence>
<dbReference type="AlphaFoldDB" id="A0A2M7RYM9"/>
<comment type="similarity">
    <text evidence="3">Belongs to the peptidase M50B family.</text>
</comment>
<dbReference type="GO" id="GO:0016020">
    <property type="term" value="C:membrane"/>
    <property type="evidence" value="ECO:0007669"/>
    <property type="project" value="UniProtKB-SubCell"/>
</dbReference>
<comment type="caution">
    <text evidence="8">The sequence shown here is derived from an EMBL/GenBank/DDBJ whole genome shotgun (WGS) entry which is preliminary data.</text>
</comment>
<accession>A0A2M7RYM9</accession>
<comment type="subcellular location">
    <subcellularLocation>
        <location evidence="2">Membrane</location>
        <topology evidence="2">Multi-pass membrane protein</topology>
    </subcellularLocation>
</comment>
<dbReference type="GO" id="GO:0006508">
    <property type="term" value="P:proteolysis"/>
    <property type="evidence" value="ECO:0007669"/>
    <property type="project" value="InterPro"/>
</dbReference>
<evidence type="ECO:0000256" key="3">
    <source>
        <dbReference type="ARBA" id="ARBA00007931"/>
    </source>
</evidence>
<feature type="non-terminal residue" evidence="8">
    <location>
        <position position="67"/>
    </location>
</feature>
<dbReference type="Proteomes" id="UP000230105">
    <property type="component" value="Unassembled WGS sequence"/>
</dbReference>
<keyword evidence="4" id="KW-0812">Transmembrane</keyword>
<name>A0A2M7RYM9_9BACT</name>
<reference evidence="9" key="1">
    <citation type="submission" date="2017-09" db="EMBL/GenBank/DDBJ databases">
        <title>Depth-based differentiation of microbial function through sediment-hosted aquifers and enrichment of novel symbionts in the deep terrestrial subsurface.</title>
        <authorList>
            <person name="Probst A.J."/>
            <person name="Ladd B."/>
            <person name="Jarett J.K."/>
            <person name="Geller-Mcgrath D.E."/>
            <person name="Sieber C.M.K."/>
            <person name="Emerson J.B."/>
            <person name="Anantharaman K."/>
            <person name="Thomas B.C."/>
            <person name="Malmstrom R."/>
            <person name="Stieglmeier M."/>
            <person name="Klingl A."/>
            <person name="Woyke T."/>
            <person name="Ryan C.M."/>
            <person name="Banfield J.F."/>
        </authorList>
    </citation>
    <scope>NUCLEOTIDE SEQUENCE [LARGE SCALE GENOMIC DNA]</scope>
</reference>
<dbReference type="Pfam" id="PF02163">
    <property type="entry name" value="Peptidase_M50"/>
    <property type="match status" value="1"/>
</dbReference>
<organism evidence="8 9">
    <name type="scientific">Candidatus Falkowbacteria bacterium CG_4_10_14_0_8_um_filter_41_36</name>
    <dbReference type="NCBI Taxonomy" id="1974556"/>
    <lineage>
        <taxon>Bacteria</taxon>
        <taxon>Candidatus Falkowiibacteriota</taxon>
    </lineage>
</organism>
<evidence type="ECO:0000259" key="7">
    <source>
        <dbReference type="Pfam" id="PF02163"/>
    </source>
</evidence>
<feature type="domain" description="Peptidase M50" evidence="7">
    <location>
        <begin position="8"/>
        <end position="53"/>
    </location>
</feature>
<proteinExistence type="inferred from homology"/>
<dbReference type="EMBL" id="PFMP01000048">
    <property type="protein sequence ID" value="PIZ10210.1"/>
    <property type="molecule type" value="Genomic_DNA"/>
</dbReference>
<gene>
    <name evidence="8" type="ORF">COY54_01855</name>
</gene>
<evidence type="ECO:0000313" key="9">
    <source>
        <dbReference type="Proteomes" id="UP000230105"/>
    </source>
</evidence>
<evidence type="ECO:0000256" key="6">
    <source>
        <dbReference type="ARBA" id="ARBA00023136"/>
    </source>
</evidence>
<protein>
    <recommendedName>
        <fullName evidence="7">Peptidase M50 domain-containing protein</fullName>
    </recommendedName>
</protein>
<sequence>MIFTAVIFLLVLSLLVFAHELGHFWTAKKFKVGAPEFGFGFPPRVFGFQLIRGKQLKKISETESIDV</sequence>
<evidence type="ECO:0000256" key="4">
    <source>
        <dbReference type="ARBA" id="ARBA00022692"/>
    </source>
</evidence>